<dbReference type="AlphaFoldDB" id="A0A418MMA5"/>
<name>A0A418MMA5_9ACTN</name>
<dbReference type="Proteomes" id="UP000283832">
    <property type="component" value="Unassembled WGS sequence"/>
</dbReference>
<feature type="chain" id="PRO_5018966595" evidence="2">
    <location>
        <begin position="22"/>
        <end position="58"/>
    </location>
</feature>
<proteinExistence type="predicted"/>
<accession>A0A418MMA5</accession>
<comment type="caution">
    <text evidence="3">The sequence shown here is derived from an EMBL/GenBank/DDBJ whole genome shotgun (WGS) entry which is preliminary data.</text>
</comment>
<sequence>MAVTAALMTSPLVPATGAAAAAPVPCPRPAPPAPGPTPGATPPPDPVQRAVGGARLAT</sequence>
<dbReference type="GO" id="GO:0004180">
    <property type="term" value="F:carboxypeptidase activity"/>
    <property type="evidence" value="ECO:0007669"/>
    <property type="project" value="UniProtKB-KW"/>
</dbReference>
<feature type="non-terminal residue" evidence="3">
    <location>
        <position position="58"/>
    </location>
</feature>
<keyword evidence="4" id="KW-1185">Reference proteome</keyword>
<evidence type="ECO:0000313" key="3">
    <source>
        <dbReference type="EMBL" id="RIV29283.1"/>
    </source>
</evidence>
<reference evidence="3 4" key="1">
    <citation type="submission" date="2018-08" db="EMBL/GenBank/DDBJ databases">
        <title>Jishengella sp. nov., isolated from a root of Azadirachta indica A. Juss. var. siamensis Valenton.</title>
        <authorList>
            <person name="Kuncharoen N."/>
            <person name="Tanasupawat S."/>
            <person name="Kudo T."/>
            <person name="Ohkuma M."/>
        </authorList>
    </citation>
    <scope>NUCLEOTIDE SEQUENCE [LARGE SCALE GENOMIC DNA]</scope>
    <source>
        <strain evidence="3 4">AZ1-13</strain>
    </source>
</reference>
<evidence type="ECO:0000313" key="4">
    <source>
        <dbReference type="Proteomes" id="UP000283832"/>
    </source>
</evidence>
<evidence type="ECO:0000256" key="2">
    <source>
        <dbReference type="SAM" id="SignalP"/>
    </source>
</evidence>
<keyword evidence="2" id="KW-0732">Signal</keyword>
<dbReference type="EMBL" id="QXEC01000062">
    <property type="protein sequence ID" value="RIV29283.1"/>
    <property type="molecule type" value="Genomic_DNA"/>
</dbReference>
<feature type="signal peptide" evidence="2">
    <location>
        <begin position="1"/>
        <end position="21"/>
    </location>
</feature>
<feature type="region of interest" description="Disordered" evidence="1">
    <location>
        <begin position="1"/>
        <end position="58"/>
    </location>
</feature>
<feature type="compositionally biased region" description="Pro residues" evidence="1">
    <location>
        <begin position="24"/>
        <end position="46"/>
    </location>
</feature>
<gene>
    <name evidence="3" type="ORF">D2L64_26900</name>
</gene>
<organism evidence="3 4">
    <name type="scientific">Micromonospora radicis</name>
    <dbReference type="NCBI Taxonomy" id="1894971"/>
    <lineage>
        <taxon>Bacteria</taxon>
        <taxon>Bacillati</taxon>
        <taxon>Actinomycetota</taxon>
        <taxon>Actinomycetes</taxon>
        <taxon>Micromonosporales</taxon>
        <taxon>Micromonosporaceae</taxon>
        <taxon>Micromonospora</taxon>
    </lineage>
</organism>
<keyword evidence="3" id="KW-0121">Carboxypeptidase</keyword>
<keyword evidence="3" id="KW-0645">Protease</keyword>
<evidence type="ECO:0000256" key="1">
    <source>
        <dbReference type="SAM" id="MobiDB-lite"/>
    </source>
</evidence>
<keyword evidence="3" id="KW-0378">Hydrolase</keyword>
<feature type="compositionally biased region" description="Low complexity" evidence="1">
    <location>
        <begin position="11"/>
        <end position="23"/>
    </location>
</feature>
<protein>
    <submittedName>
        <fullName evidence="3">D-alanyl-D-alanine carboxypeptidase</fullName>
    </submittedName>
</protein>